<evidence type="ECO:0000313" key="3">
    <source>
        <dbReference type="Proteomes" id="UP001597414"/>
    </source>
</evidence>
<comment type="caution">
    <text evidence="2">The sequence shown here is derived from an EMBL/GenBank/DDBJ whole genome shotgun (WGS) entry which is preliminary data.</text>
</comment>
<name>A0ABW5BBY5_9BACT</name>
<evidence type="ECO:0000313" key="2">
    <source>
        <dbReference type="EMBL" id="MFD2203190.1"/>
    </source>
</evidence>
<organism evidence="2 3">
    <name type="scientific">Shivajiella indica</name>
    <dbReference type="NCBI Taxonomy" id="872115"/>
    <lineage>
        <taxon>Bacteria</taxon>
        <taxon>Pseudomonadati</taxon>
        <taxon>Bacteroidota</taxon>
        <taxon>Cytophagia</taxon>
        <taxon>Cytophagales</taxon>
        <taxon>Cyclobacteriaceae</taxon>
        <taxon>Shivajiella</taxon>
    </lineage>
</organism>
<keyword evidence="1" id="KW-0812">Transmembrane</keyword>
<feature type="transmembrane region" description="Helical" evidence="1">
    <location>
        <begin position="180"/>
        <end position="198"/>
    </location>
</feature>
<dbReference type="Proteomes" id="UP001597414">
    <property type="component" value="Unassembled WGS sequence"/>
</dbReference>
<feature type="transmembrane region" description="Helical" evidence="1">
    <location>
        <begin position="210"/>
        <end position="230"/>
    </location>
</feature>
<feature type="transmembrane region" description="Helical" evidence="1">
    <location>
        <begin position="236"/>
        <end position="253"/>
    </location>
</feature>
<feature type="transmembrane region" description="Helical" evidence="1">
    <location>
        <begin position="6"/>
        <end position="26"/>
    </location>
</feature>
<feature type="transmembrane region" description="Helical" evidence="1">
    <location>
        <begin position="79"/>
        <end position="103"/>
    </location>
</feature>
<keyword evidence="3" id="KW-1185">Reference proteome</keyword>
<evidence type="ECO:0008006" key="4">
    <source>
        <dbReference type="Google" id="ProtNLM"/>
    </source>
</evidence>
<evidence type="ECO:0000256" key="1">
    <source>
        <dbReference type="SAM" id="Phobius"/>
    </source>
</evidence>
<gene>
    <name evidence="2" type="ORF">ACFSKV_16555</name>
</gene>
<dbReference type="EMBL" id="JBHUIV010000025">
    <property type="protein sequence ID" value="MFD2203190.1"/>
    <property type="molecule type" value="Genomic_DNA"/>
</dbReference>
<protein>
    <recommendedName>
        <fullName evidence="4">Oligosaccharide repeat unit polymerase</fullName>
    </recommendedName>
</protein>
<proteinExistence type="predicted"/>
<feature type="transmembrane region" description="Helical" evidence="1">
    <location>
        <begin position="38"/>
        <end position="67"/>
    </location>
</feature>
<accession>A0ABW5BBY5</accession>
<sequence>MFNSYILCESIFISLTCISLYFLTRLYKRKISFLEKILGILILGLTIFTKPTGIALLGALVFSLSYFGFKNHSNTKLKWLFGFIGLILILALANQMVSTFGFIENYKIGELIYGVTQYSNIPYYDLLIIDRPENMILPNNDQLPLVQMLCFIYHQPVYWLKLFFGKLFLFFGHVRPFWSFWHNMFSILFLVPIYVYFIRGIFNSNHSKGLKISALIYIVFHALSVCMMSVDWDGRFLLPVLPILFILSSRSVLSSKDGK</sequence>
<reference evidence="3" key="1">
    <citation type="journal article" date="2019" name="Int. J. Syst. Evol. Microbiol.">
        <title>The Global Catalogue of Microorganisms (GCM) 10K type strain sequencing project: providing services to taxonomists for standard genome sequencing and annotation.</title>
        <authorList>
            <consortium name="The Broad Institute Genomics Platform"/>
            <consortium name="The Broad Institute Genome Sequencing Center for Infectious Disease"/>
            <person name="Wu L."/>
            <person name="Ma J."/>
        </authorList>
    </citation>
    <scope>NUCLEOTIDE SEQUENCE [LARGE SCALE GENOMIC DNA]</scope>
    <source>
        <strain evidence="3">KCTC 19812</strain>
    </source>
</reference>
<keyword evidence="1" id="KW-0472">Membrane</keyword>
<feature type="transmembrane region" description="Helical" evidence="1">
    <location>
        <begin position="157"/>
        <end position="174"/>
    </location>
</feature>
<keyword evidence="1" id="KW-1133">Transmembrane helix</keyword>